<organism evidence="2 3">
    <name type="scientific">Candidatus Desulfatibia vada</name>
    <dbReference type="NCBI Taxonomy" id="2841696"/>
    <lineage>
        <taxon>Bacteria</taxon>
        <taxon>Pseudomonadati</taxon>
        <taxon>Thermodesulfobacteriota</taxon>
        <taxon>Desulfobacteria</taxon>
        <taxon>Desulfobacterales</taxon>
        <taxon>Desulfobacterales incertae sedis</taxon>
        <taxon>Candidatus Desulfatibia</taxon>
    </lineage>
</organism>
<gene>
    <name evidence="2" type="ORF">H8D96_06285</name>
</gene>
<comment type="caution">
    <text evidence="2">The sequence shown here is derived from an EMBL/GenBank/DDBJ whole genome shotgun (WGS) entry which is preliminary data.</text>
</comment>
<evidence type="ECO:0000313" key="3">
    <source>
        <dbReference type="Proteomes" id="UP000605201"/>
    </source>
</evidence>
<reference evidence="2 3" key="1">
    <citation type="submission" date="2020-08" db="EMBL/GenBank/DDBJ databases">
        <title>Bridging the membrane lipid divide: bacteria of the FCB group superphylum have the potential to synthesize archaeal ether lipids.</title>
        <authorList>
            <person name="Villanueva L."/>
            <person name="Von Meijenfeldt F.A.B."/>
            <person name="Westbye A.B."/>
            <person name="Yadav S."/>
            <person name="Hopmans E.C."/>
            <person name="Dutilh B.E."/>
            <person name="Sinninghe Damste J.S."/>
        </authorList>
    </citation>
    <scope>NUCLEOTIDE SEQUENCE [LARGE SCALE GENOMIC DNA]</scope>
    <source>
        <strain evidence="2">NIOZ-UU17</strain>
    </source>
</reference>
<name>A0A8J6TLK5_9BACT</name>
<accession>A0A8J6TLK5</accession>
<protein>
    <submittedName>
        <fullName evidence="2">DUF1640 domain-containing protein</fullName>
    </submittedName>
</protein>
<feature type="transmembrane region" description="Helical" evidence="1">
    <location>
        <begin position="57"/>
        <end position="76"/>
    </location>
</feature>
<evidence type="ECO:0000313" key="2">
    <source>
        <dbReference type="EMBL" id="MBC8431511.1"/>
    </source>
</evidence>
<sequence>MATAIFDTLAYAKKLKGAGVPENQAEIHAEAIAGLIDEQLATKKDLQILEANVTARIIRWVAGMLVAQAAIVATLVKLL</sequence>
<keyword evidence="1" id="KW-1133">Transmembrane helix</keyword>
<keyword evidence="1" id="KW-0812">Transmembrane</keyword>
<dbReference type="AlphaFoldDB" id="A0A8J6TLK5"/>
<dbReference type="Gene3D" id="1.20.5.340">
    <property type="match status" value="1"/>
</dbReference>
<keyword evidence="1" id="KW-0472">Membrane</keyword>
<proteinExistence type="predicted"/>
<dbReference type="EMBL" id="JACNIG010000151">
    <property type="protein sequence ID" value="MBC8431511.1"/>
    <property type="molecule type" value="Genomic_DNA"/>
</dbReference>
<evidence type="ECO:0000256" key="1">
    <source>
        <dbReference type="SAM" id="Phobius"/>
    </source>
</evidence>
<dbReference type="Proteomes" id="UP000605201">
    <property type="component" value="Unassembled WGS sequence"/>
</dbReference>